<feature type="compositionally biased region" description="Basic and acidic residues" evidence="1">
    <location>
        <begin position="112"/>
        <end position="121"/>
    </location>
</feature>
<feature type="compositionally biased region" description="Basic and acidic residues" evidence="1">
    <location>
        <begin position="1"/>
        <end position="11"/>
    </location>
</feature>
<feature type="compositionally biased region" description="Low complexity" evidence="1">
    <location>
        <begin position="136"/>
        <end position="153"/>
    </location>
</feature>
<feature type="region of interest" description="Disordered" evidence="1">
    <location>
        <begin position="108"/>
        <end position="186"/>
    </location>
</feature>
<feature type="compositionally biased region" description="Low complexity" evidence="1">
    <location>
        <begin position="336"/>
        <end position="355"/>
    </location>
</feature>
<dbReference type="RefSeq" id="WP_086159775.1">
    <property type="nucleotide sequence ID" value="NZ_CP021121.1"/>
</dbReference>
<evidence type="ECO:0000313" key="3">
    <source>
        <dbReference type="EMBL" id="ARQ69909.1"/>
    </source>
</evidence>
<dbReference type="OrthoDB" id="3872225at2"/>
<feature type="compositionally biased region" description="Gly residues" evidence="1">
    <location>
        <begin position="356"/>
        <end position="382"/>
    </location>
</feature>
<dbReference type="EMBL" id="CP021121">
    <property type="protein sequence ID" value="ARQ69909.1"/>
    <property type="molecule type" value="Genomic_DNA"/>
</dbReference>
<keyword evidence="2" id="KW-1133">Transmembrane helix</keyword>
<feature type="region of interest" description="Disordered" evidence="1">
    <location>
        <begin position="292"/>
        <end position="440"/>
    </location>
</feature>
<dbReference type="AlphaFoldDB" id="A0A1W7CZ22"/>
<evidence type="ECO:0000256" key="2">
    <source>
        <dbReference type="SAM" id="Phobius"/>
    </source>
</evidence>
<protein>
    <recommendedName>
        <fullName evidence="5">DUF4232 domain-containing protein</fullName>
    </recommendedName>
</protein>
<dbReference type="Proteomes" id="UP000194218">
    <property type="component" value="Chromosome"/>
</dbReference>
<feature type="compositionally biased region" description="Gly residues" evidence="1">
    <location>
        <begin position="421"/>
        <end position="433"/>
    </location>
</feature>
<keyword evidence="2" id="KW-0812">Transmembrane</keyword>
<evidence type="ECO:0008006" key="5">
    <source>
        <dbReference type="Google" id="ProtNLM"/>
    </source>
</evidence>
<keyword evidence="4" id="KW-1185">Reference proteome</keyword>
<feature type="transmembrane region" description="Helical" evidence="2">
    <location>
        <begin position="84"/>
        <end position="103"/>
    </location>
</feature>
<feature type="region of interest" description="Disordered" evidence="1">
    <location>
        <begin position="1"/>
        <end position="43"/>
    </location>
</feature>
<reference evidence="3 4" key="1">
    <citation type="submission" date="2017-05" db="EMBL/GenBank/DDBJ databases">
        <title>Complete genome sequence of Streptomyces sp. SCSIO 03032 revealed the diverse biosynthetic pathways for its bioactive secondary metabolites.</title>
        <authorList>
            <person name="Ma L."/>
            <person name="Zhu Y."/>
            <person name="Zhang W."/>
            <person name="Zhang G."/>
            <person name="Tian X."/>
            <person name="Zhang S."/>
            <person name="Zhang C."/>
        </authorList>
    </citation>
    <scope>NUCLEOTIDE SEQUENCE [LARGE SCALE GENOMIC DNA]</scope>
    <source>
        <strain evidence="3 4">SCSIO 03032</strain>
    </source>
</reference>
<organism evidence="3 4">
    <name type="scientific">Streptomyces marincola</name>
    <dbReference type="NCBI Taxonomy" id="2878388"/>
    <lineage>
        <taxon>Bacteria</taxon>
        <taxon>Bacillati</taxon>
        <taxon>Actinomycetota</taxon>
        <taxon>Actinomycetes</taxon>
        <taxon>Kitasatosporales</taxon>
        <taxon>Streptomycetaceae</taxon>
        <taxon>Streptomyces</taxon>
    </lineage>
</organism>
<name>A0A1W7CZ22_9ACTN</name>
<sequence>MSDHEPGRRPSGEPTETPPGDPARTPPGDPAGTAAPRQAAGVLDEEEHLRALLRDAVDGIEPSSDSLAHLREAVPARRRRKRHLLLGTAASVALLGFGAPMVVTATVGADRGGGDQARDVRGSLPYDGEDGDGRPPGDAAGHGAPGGHPVRPGESTEGGADPVRPEDGAGGGHSAAPSDPEVTMGVTSPVCDRRQLGRAETHLEPPDAQGRVYGLIRLANVSDQPCRVRGNGELAALPLGSGGGADVQIVDRTEGDRATGLPAPDESREQLVLPPGRAYQIQFAWVPASPGTGACAVDGGGERTARPGGGGGVGPSAAPTDAGGTSSPSGFAPMSGDAGTTAPTTAPATDPVNGGEPDGGSPDGGAGGSTGDGAGGNGGGAPGPKPTAPDTSSPSNPDGPGGPTGEPTEEERPEIEVPDGGAPGADGDAGGDSGVLLRYTPDAGEPAAAQIRMEGTCSGTVYRTGVLQAPNA</sequence>
<gene>
    <name evidence="3" type="ORF">CAG99_14510</name>
</gene>
<proteinExistence type="predicted"/>
<accession>A0A1W7CZ22</accession>
<keyword evidence="2" id="KW-0472">Membrane</keyword>
<evidence type="ECO:0000313" key="4">
    <source>
        <dbReference type="Proteomes" id="UP000194218"/>
    </source>
</evidence>
<evidence type="ECO:0000256" key="1">
    <source>
        <dbReference type="SAM" id="MobiDB-lite"/>
    </source>
</evidence>
<feature type="compositionally biased region" description="Low complexity" evidence="1">
    <location>
        <begin position="388"/>
        <end position="398"/>
    </location>
</feature>
<feature type="compositionally biased region" description="Pro residues" evidence="1">
    <location>
        <begin position="16"/>
        <end position="29"/>
    </location>
</feature>
<feature type="compositionally biased region" description="Acidic residues" evidence="1">
    <location>
        <begin position="407"/>
        <end position="417"/>
    </location>
</feature>
<dbReference type="KEGG" id="smao:CAG99_14510"/>